<dbReference type="AlphaFoldDB" id="A0A0A2MFC4"/>
<feature type="transmembrane region" description="Helical" evidence="1">
    <location>
        <begin position="83"/>
        <end position="105"/>
    </location>
</feature>
<dbReference type="SUPFAM" id="SSF53649">
    <property type="entry name" value="Alkaline phosphatase-like"/>
    <property type="match status" value="1"/>
</dbReference>
<keyword evidence="1" id="KW-1133">Transmembrane helix</keyword>
<keyword evidence="5" id="KW-1185">Reference proteome</keyword>
<evidence type="ECO:0000313" key="4">
    <source>
        <dbReference type="EMBL" id="KGO90123.1"/>
    </source>
</evidence>
<evidence type="ECO:0000259" key="3">
    <source>
        <dbReference type="Pfam" id="PF11893"/>
    </source>
</evidence>
<dbReference type="InterPro" id="IPR000917">
    <property type="entry name" value="Sulfatase_N"/>
</dbReference>
<accession>A0A0A2MFC4</accession>
<dbReference type="OrthoDB" id="9786870at2"/>
<evidence type="ECO:0000259" key="2">
    <source>
        <dbReference type="Pfam" id="PF00884"/>
    </source>
</evidence>
<dbReference type="Proteomes" id="UP000030121">
    <property type="component" value="Unassembled WGS sequence"/>
</dbReference>
<feature type="domain" description="Inner membrane protein YejM N-terminal" evidence="3">
    <location>
        <begin position="16"/>
        <end position="246"/>
    </location>
</feature>
<feature type="transmembrane region" description="Helical" evidence="1">
    <location>
        <begin position="131"/>
        <end position="152"/>
    </location>
</feature>
<dbReference type="STRING" id="1121899.GCA_000430025_00060"/>
<dbReference type="InterPro" id="IPR017850">
    <property type="entry name" value="Alkaline_phosphatase_core_sf"/>
</dbReference>
<dbReference type="Pfam" id="PF11893">
    <property type="entry name" value="DUF3413"/>
    <property type="match status" value="1"/>
</dbReference>
<evidence type="ECO:0000256" key="1">
    <source>
        <dbReference type="SAM" id="Phobius"/>
    </source>
</evidence>
<dbReference type="Pfam" id="PF00884">
    <property type="entry name" value="Sulfatase"/>
    <property type="match status" value="1"/>
</dbReference>
<feature type="transmembrane region" description="Helical" evidence="1">
    <location>
        <begin position="51"/>
        <end position="71"/>
    </location>
</feature>
<keyword evidence="1" id="KW-0472">Membrane</keyword>
<dbReference type="InterPro" id="IPR052701">
    <property type="entry name" value="GAG_Ulvan_Degrading_Sulfatases"/>
</dbReference>
<dbReference type="InterPro" id="IPR012159">
    <property type="entry name" value="YejM-like"/>
</dbReference>
<dbReference type="InterPro" id="IPR024588">
    <property type="entry name" value="YejM_N"/>
</dbReference>
<comment type="caution">
    <text evidence="4">The sequence shown here is derived from an EMBL/GenBank/DDBJ whole genome shotgun (WGS) entry which is preliminary data.</text>
</comment>
<sequence length="615" mass="70824">MTDKANKFTKEIYLVFLFNLAIIFFIAKRYMDFLENTEGLYTKLFLVCNTFSHFFLMALLPFLLSLLVFKVSKSVAATKITNITLSTLLIIFLKVDTIVFSQFRYHLSPIVFKMFFGKKSGDIFQFSQKNILMAVLFVLLIIGGQIALYALARKINSVHFILKPKLVFPAFLITLLFSHFSYAWSSPNHYRPVTQFRNIFPVYFPLTADSLLSSWNLIDENASVKDYGFKIDSENATVTYPLSSIKTANQNPSKNILFIVVDSWQYSCFNEKVTPFLYDFSKQCQVFTNHMSGSNRTTGGIFSLFYGIPATYYDTFTGQKIAPVLLDELQKNNYDLGIYSSSTLENPPFNQNVFSNIKNLRLSSKGDSPSERDGNITEEWLDRIDRRNPAKPFFGFLFYDAAHGFDHPNTYNSPFQPELKTVDYLAMDKDYNPDQLINRYKNSLHFVDSQIQKVLQQLKDKNLLESTLIVITADHGQEFNENKKGYWQHGGNFSKYQVQVPMMIFDASKTPKVHGHKTLHYDISATLLSSVFQVQNPLSDYSFGRNIYETSNRPYFICGFNEKYAVIEDSKITTIEPSGIFEVTDHKLNPLDQKHIDYRAVSNALTEMSVFYSKR</sequence>
<dbReference type="PANTHER" id="PTHR43751">
    <property type="entry name" value="SULFATASE"/>
    <property type="match status" value="1"/>
</dbReference>
<dbReference type="EMBL" id="JRLW01000003">
    <property type="protein sequence ID" value="KGO90123.1"/>
    <property type="molecule type" value="Genomic_DNA"/>
</dbReference>
<name>A0A0A2MFC4_9FLAO</name>
<dbReference type="CDD" id="cd16148">
    <property type="entry name" value="sulfatase_like"/>
    <property type="match status" value="1"/>
</dbReference>
<feature type="transmembrane region" description="Helical" evidence="1">
    <location>
        <begin position="12"/>
        <end position="31"/>
    </location>
</feature>
<gene>
    <name evidence="4" type="ORF">Q764_03380</name>
</gene>
<feature type="domain" description="Sulfatase N-terminal" evidence="2">
    <location>
        <begin position="254"/>
        <end position="529"/>
    </location>
</feature>
<organism evidence="4 5">
    <name type="scientific">Flavobacterium suncheonense GH29-5 = DSM 17707</name>
    <dbReference type="NCBI Taxonomy" id="1121899"/>
    <lineage>
        <taxon>Bacteria</taxon>
        <taxon>Pseudomonadati</taxon>
        <taxon>Bacteroidota</taxon>
        <taxon>Flavobacteriia</taxon>
        <taxon>Flavobacteriales</taxon>
        <taxon>Flavobacteriaceae</taxon>
        <taxon>Flavobacterium</taxon>
    </lineage>
</organism>
<dbReference type="RefSeq" id="WP_026981106.1">
    <property type="nucleotide sequence ID" value="NZ_JRLW01000003.1"/>
</dbReference>
<dbReference type="PANTHER" id="PTHR43751:SF3">
    <property type="entry name" value="SULFATASE N-TERMINAL DOMAIN-CONTAINING PROTEIN"/>
    <property type="match status" value="1"/>
</dbReference>
<keyword evidence="1" id="KW-0812">Transmembrane</keyword>
<dbReference type="PIRSF" id="PIRSF004950">
    <property type="entry name" value="Mmb_sulf_HI0842"/>
    <property type="match status" value="1"/>
</dbReference>
<evidence type="ECO:0008006" key="6">
    <source>
        <dbReference type="Google" id="ProtNLM"/>
    </source>
</evidence>
<dbReference type="eggNOG" id="COG3083">
    <property type="taxonomic scope" value="Bacteria"/>
</dbReference>
<dbReference type="Gene3D" id="3.40.720.10">
    <property type="entry name" value="Alkaline Phosphatase, subunit A"/>
    <property type="match status" value="1"/>
</dbReference>
<reference evidence="4 5" key="1">
    <citation type="submission" date="2013-09" db="EMBL/GenBank/DDBJ databases">
        <authorList>
            <person name="Zeng Z."/>
            <person name="Chen C."/>
        </authorList>
    </citation>
    <scope>NUCLEOTIDE SEQUENCE [LARGE SCALE GENOMIC DNA]</scope>
    <source>
        <strain evidence="4 5">GH29-5</strain>
    </source>
</reference>
<proteinExistence type="predicted"/>
<evidence type="ECO:0000313" key="5">
    <source>
        <dbReference type="Proteomes" id="UP000030121"/>
    </source>
</evidence>
<feature type="transmembrane region" description="Helical" evidence="1">
    <location>
        <begin position="164"/>
        <end position="184"/>
    </location>
</feature>
<protein>
    <recommendedName>
        <fullName evidence="6">Sulfatase</fullName>
    </recommendedName>
</protein>